<name>A0A4C1TNU1_EUMVA</name>
<proteinExistence type="predicted"/>
<dbReference type="Proteomes" id="UP000299102">
    <property type="component" value="Unassembled WGS sequence"/>
</dbReference>
<reference evidence="1 2" key="1">
    <citation type="journal article" date="2019" name="Commun. Biol.">
        <title>The bagworm genome reveals a unique fibroin gene that provides high tensile strength.</title>
        <authorList>
            <person name="Kono N."/>
            <person name="Nakamura H."/>
            <person name="Ohtoshi R."/>
            <person name="Tomita M."/>
            <person name="Numata K."/>
            <person name="Arakawa K."/>
        </authorList>
    </citation>
    <scope>NUCLEOTIDE SEQUENCE [LARGE SCALE GENOMIC DNA]</scope>
</reference>
<gene>
    <name evidence="1" type="ORF">EVAR_9296_1</name>
</gene>
<comment type="caution">
    <text evidence="1">The sequence shown here is derived from an EMBL/GenBank/DDBJ whole genome shotgun (WGS) entry which is preliminary data.</text>
</comment>
<accession>A0A4C1TNU1</accession>
<keyword evidence="2" id="KW-1185">Reference proteome</keyword>
<organism evidence="1 2">
    <name type="scientific">Eumeta variegata</name>
    <name type="common">Bagworm moth</name>
    <name type="synonym">Eumeta japonica</name>
    <dbReference type="NCBI Taxonomy" id="151549"/>
    <lineage>
        <taxon>Eukaryota</taxon>
        <taxon>Metazoa</taxon>
        <taxon>Ecdysozoa</taxon>
        <taxon>Arthropoda</taxon>
        <taxon>Hexapoda</taxon>
        <taxon>Insecta</taxon>
        <taxon>Pterygota</taxon>
        <taxon>Neoptera</taxon>
        <taxon>Endopterygota</taxon>
        <taxon>Lepidoptera</taxon>
        <taxon>Glossata</taxon>
        <taxon>Ditrysia</taxon>
        <taxon>Tineoidea</taxon>
        <taxon>Psychidae</taxon>
        <taxon>Oiketicinae</taxon>
        <taxon>Eumeta</taxon>
    </lineage>
</organism>
<protein>
    <submittedName>
        <fullName evidence="1">Uncharacterized protein</fullName>
    </submittedName>
</protein>
<evidence type="ECO:0000313" key="1">
    <source>
        <dbReference type="EMBL" id="GBP15518.1"/>
    </source>
</evidence>
<dbReference type="EMBL" id="BGZK01000072">
    <property type="protein sequence ID" value="GBP15518.1"/>
    <property type="molecule type" value="Genomic_DNA"/>
</dbReference>
<dbReference type="AlphaFoldDB" id="A0A4C1TNU1"/>
<sequence length="80" mass="8228">MSTTFFSVASLVRAVDNVSAAIEQSGLQVGAGSERRGGWRVGGGGGSAPRIGSDYLFAHAPPRAARCTHTEPTVPVVHAH</sequence>
<evidence type="ECO:0000313" key="2">
    <source>
        <dbReference type="Proteomes" id="UP000299102"/>
    </source>
</evidence>